<feature type="transmembrane region" description="Helical" evidence="1">
    <location>
        <begin position="68"/>
        <end position="94"/>
    </location>
</feature>
<sequence length="185" mass="19720">MHVSLRPMPPTFQEPRPTPVTVIGWAWIVIGALMLVSATISFIASMAVGLPAPPPPTAGTPELPFSSIWKWFPVLVAGQCVFSIVGIVAGRGFLALQARARTTLEILSWILCVLLIAFAVSWIANWAAVGSSDDPFGPGMIGAVMGVLICLMYGAPVGLMIYHLRSPKVRAALEQRASDAQPESQ</sequence>
<gene>
    <name evidence="2" type="ORF">ENSA7_19730</name>
</gene>
<dbReference type="AlphaFoldDB" id="A0A2S9YTD0"/>
<keyword evidence="1" id="KW-1133">Transmembrane helix</keyword>
<organism evidence="2 3">
    <name type="scientific">Enhygromyxa salina</name>
    <dbReference type="NCBI Taxonomy" id="215803"/>
    <lineage>
        <taxon>Bacteria</taxon>
        <taxon>Pseudomonadati</taxon>
        <taxon>Myxococcota</taxon>
        <taxon>Polyangia</taxon>
        <taxon>Nannocystales</taxon>
        <taxon>Nannocystaceae</taxon>
        <taxon>Enhygromyxa</taxon>
    </lineage>
</organism>
<feature type="transmembrane region" description="Helical" evidence="1">
    <location>
        <begin position="140"/>
        <end position="162"/>
    </location>
</feature>
<dbReference type="Proteomes" id="UP000238823">
    <property type="component" value="Unassembled WGS sequence"/>
</dbReference>
<reference evidence="2 3" key="1">
    <citation type="submission" date="2018-03" db="EMBL/GenBank/DDBJ databases">
        <title>Draft Genome Sequences of the Obligatory Marine Myxobacteria Enhygromyxa salina SWB007.</title>
        <authorList>
            <person name="Poehlein A."/>
            <person name="Moghaddam J.A."/>
            <person name="Harms H."/>
            <person name="Alanjari M."/>
            <person name="Koenig G.M."/>
            <person name="Daniel R."/>
            <person name="Schaeberle T.F."/>
        </authorList>
    </citation>
    <scope>NUCLEOTIDE SEQUENCE [LARGE SCALE GENOMIC DNA]</scope>
    <source>
        <strain evidence="2 3">SWB007</strain>
    </source>
</reference>
<evidence type="ECO:0000313" key="3">
    <source>
        <dbReference type="Proteomes" id="UP000238823"/>
    </source>
</evidence>
<accession>A0A2S9YTD0</accession>
<keyword evidence="1" id="KW-0472">Membrane</keyword>
<evidence type="ECO:0000256" key="1">
    <source>
        <dbReference type="SAM" id="Phobius"/>
    </source>
</evidence>
<comment type="caution">
    <text evidence="2">The sequence shown here is derived from an EMBL/GenBank/DDBJ whole genome shotgun (WGS) entry which is preliminary data.</text>
</comment>
<proteinExistence type="predicted"/>
<evidence type="ECO:0000313" key="2">
    <source>
        <dbReference type="EMBL" id="PRQ08346.1"/>
    </source>
</evidence>
<dbReference type="EMBL" id="PVNL01000042">
    <property type="protein sequence ID" value="PRQ08346.1"/>
    <property type="molecule type" value="Genomic_DNA"/>
</dbReference>
<feature type="transmembrane region" description="Helical" evidence="1">
    <location>
        <begin position="106"/>
        <end position="128"/>
    </location>
</feature>
<name>A0A2S9YTD0_9BACT</name>
<keyword evidence="1" id="KW-0812">Transmembrane</keyword>
<feature type="transmembrane region" description="Helical" evidence="1">
    <location>
        <begin position="20"/>
        <end position="48"/>
    </location>
</feature>
<protein>
    <submittedName>
        <fullName evidence="2">Uncharacterized protein</fullName>
    </submittedName>
</protein>